<dbReference type="PANTHER" id="PTHR24211:SF18">
    <property type="entry name" value="PRICKLE-LIKE PROTEIN 2"/>
    <property type="match status" value="1"/>
</dbReference>
<dbReference type="PANTHER" id="PTHR24211">
    <property type="entry name" value="LIM DOMAIN-CONTAINING PROTEIN"/>
    <property type="match status" value="1"/>
</dbReference>
<dbReference type="InterPro" id="IPR033727">
    <property type="entry name" value="LIM3_prickle"/>
</dbReference>
<organism evidence="10 11">
    <name type="scientific">Agelaius phoeniceus</name>
    <name type="common">Red-winged blackbird</name>
    <name type="synonym">Oriolus phoeniceus</name>
    <dbReference type="NCBI Taxonomy" id="39638"/>
    <lineage>
        <taxon>Eukaryota</taxon>
        <taxon>Metazoa</taxon>
        <taxon>Chordata</taxon>
        <taxon>Craniata</taxon>
        <taxon>Vertebrata</taxon>
        <taxon>Euteleostomi</taxon>
        <taxon>Archelosauria</taxon>
        <taxon>Archosauria</taxon>
        <taxon>Dinosauria</taxon>
        <taxon>Saurischia</taxon>
        <taxon>Theropoda</taxon>
        <taxon>Coelurosauria</taxon>
        <taxon>Aves</taxon>
        <taxon>Neognathae</taxon>
        <taxon>Neoaves</taxon>
        <taxon>Telluraves</taxon>
        <taxon>Australaves</taxon>
        <taxon>Passeriformes</taxon>
        <taxon>Passeroidea</taxon>
        <taxon>Icteridae</taxon>
        <taxon>Agelaius</taxon>
    </lineage>
</organism>
<dbReference type="InterPro" id="IPR033726">
    <property type="entry name" value="LIM2_prickle"/>
</dbReference>
<evidence type="ECO:0000256" key="5">
    <source>
        <dbReference type="ARBA" id="ARBA00023038"/>
    </source>
</evidence>
<reference evidence="10 11" key="1">
    <citation type="submission" date="2019-09" db="EMBL/GenBank/DDBJ databases">
        <title>Bird 10,000 Genomes (B10K) Project - Family phase.</title>
        <authorList>
            <person name="Zhang G."/>
        </authorList>
    </citation>
    <scope>NUCLEOTIDE SEQUENCE [LARGE SCALE GENOMIC DNA]</scope>
    <source>
        <strain evidence="10">OUT-0050</strain>
        <tissue evidence="10">Muscle</tissue>
    </source>
</reference>
<dbReference type="PROSITE" id="PS00478">
    <property type="entry name" value="LIM_DOMAIN_1"/>
    <property type="match status" value="1"/>
</dbReference>
<dbReference type="GO" id="GO:0008270">
    <property type="term" value="F:zinc ion binding"/>
    <property type="evidence" value="ECO:0007669"/>
    <property type="project" value="InterPro"/>
</dbReference>
<dbReference type="Proteomes" id="UP000521525">
    <property type="component" value="Unassembled WGS sequence"/>
</dbReference>
<feature type="non-terminal residue" evidence="10">
    <location>
        <position position="882"/>
    </location>
</feature>
<keyword evidence="4 6" id="KW-0862">Zinc</keyword>
<feature type="domain" description="LIM zinc-binding" evidence="8">
    <location>
        <begin position="236"/>
        <end position="296"/>
    </location>
</feature>
<dbReference type="InterPro" id="IPR047120">
    <property type="entry name" value="Pk/Esn/Tes"/>
</dbReference>
<name>A0A7K7JWX6_AGEPH</name>
<dbReference type="CDD" id="cd09827">
    <property type="entry name" value="PET_Prickle"/>
    <property type="match status" value="1"/>
</dbReference>
<comment type="similarity">
    <text evidence="1">Belongs to the prickle / espinas / testin family.</text>
</comment>
<evidence type="ECO:0000256" key="3">
    <source>
        <dbReference type="ARBA" id="ARBA00022737"/>
    </source>
</evidence>
<dbReference type="InterPro" id="IPR033723">
    <property type="entry name" value="PET_prickle"/>
</dbReference>
<dbReference type="CDD" id="cd09420">
    <property type="entry name" value="LIM3_Prickle"/>
    <property type="match status" value="1"/>
</dbReference>
<dbReference type="SMART" id="SM00132">
    <property type="entry name" value="LIM"/>
    <property type="match status" value="3"/>
</dbReference>
<feature type="non-terminal residue" evidence="10">
    <location>
        <position position="1"/>
    </location>
</feature>
<dbReference type="SUPFAM" id="SSF57716">
    <property type="entry name" value="Glucocorticoid receptor-like (DNA-binding domain)"/>
    <property type="match status" value="2"/>
</dbReference>
<evidence type="ECO:0000256" key="6">
    <source>
        <dbReference type="PROSITE-ProRule" id="PRU00125"/>
    </source>
</evidence>
<keyword evidence="5 6" id="KW-0440">LIM domain</keyword>
<feature type="compositionally biased region" description="Low complexity" evidence="7">
    <location>
        <begin position="358"/>
        <end position="367"/>
    </location>
</feature>
<evidence type="ECO:0000256" key="2">
    <source>
        <dbReference type="ARBA" id="ARBA00022723"/>
    </source>
</evidence>
<evidence type="ECO:0000256" key="7">
    <source>
        <dbReference type="SAM" id="MobiDB-lite"/>
    </source>
</evidence>
<evidence type="ECO:0000256" key="1">
    <source>
        <dbReference type="ARBA" id="ARBA00008268"/>
    </source>
</evidence>
<dbReference type="CDD" id="cd09418">
    <property type="entry name" value="LIM2_Prickle"/>
    <property type="match status" value="1"/>
</dbReference>
<evidence type="ECO:0000313" key="10">
    <source>
        <dbReference type="EMBL" id="NWZ10895.1"/>
    </source>
</evidence>
<feature type="domain" description="LIM zinc-binding" evidence="8">
    <location>
        <begin position="171"/>
        <end position="235"/>
    </location>
</feature>
<proteinExistence type="inferred from homology"/>
<dbReference type="CDD" id="cd09415">
    <property type="entry name" value="LIM1_Prickle"/>
    <property type="match status" value="1"/>
</dbReference>
<dbReference type="Pfam" id="PF00412">
    <property type="entry name" value="LIM"/>
    <property type="match status" value="3"/>
</dbReference>
<protein>
    <submittedName>
        <fullName evidence="10">PRIC2 protein</fullName>
    </submittedName>
</protein>
<sequence>QLTASGEPERGQPCNTCGDQCPGFALHKWRKICLHCKCSQEEHIVTVMPLEMEKTVTKLMFDFQRNSTSDDDSGCALEEYAWVPPGLKPEQVHQYYSCLPEDKVPYVNSPGEKSRIKQLLHQLPPHDNEVRYCNSLDEEEKRELKLFSNQRKRENLGRGNVRPFPVTMTGAICEQCGGQINGGDMAVFASRAGHGVCWHPPCFICSVCNELLVDLIYFYQDGKIYCGRHHAECLKPRCAACDEIIFADECTEAEGRHWHMKHFCCFECETVLGGQRYIMKDGRPYCCSCFESLYAEYCDTCAQHIGIDQGQMTYDGQHWHATETCFCCAQCKKSLLGRPFLPKQGQIFCSRACSIGDDPNGSDSSDSAFQSARAKESRRSAKIGKNKGKGEEGARSPCNQLQVTSNRLSTDVDPLSLQMDLLSLASQTPSLNRDHLWRSRDELYHYGGKMEQSQSQTPLQLLSQCNIRTSYNPTQVPGSQSDLWAKHFSNQKRSSSLAMKSHGGSFIQDCREDYYSGRLRSQESYSDMSNQSFPETRGSVKVPKYEEEEEGGMPASQCRTRHPINALKFTEDLTPTEQTPRGSMESLALSNATGLSADGGAKRQEHLSRFSMPDLSKDSGMNVSEKMSNMGTLNSSMQFRSAESVRSLLSAQQYQDMEPTLHDLASPLGYQERPSHGRMHQSFDYGSGVPGAKLGPQEIPRHAPMSERTRRRTVLRDDERHYRPHRPRRSRRSRSDNALHLASEQCYRLKERPSLRARDDYDPFVHQRSCRETMEQGPYRDVYGHCPRTVSDLALQNHLGDRWGPYFAEYDWCSTCSSSSESDNEGYFLGEPIPQPARLRYVTSEELLHKYGSYSMPKSSTVGARGQLHSRKRQKSKNCIIS</sequence>
<dbReference type="InterPro" id="IPR010442">
    <property type="entry name" value="PET_domain"/>
</dbReference>
<feature type="region of interest" description="Disordered" evidence="7">
    <location>
        <begin position="858"/>
        <end position="882"/>
    </location>
</feature>
<feature type="compositionally biased region" description="Basic and acidic residues" evidence="7">
    <location>
        <begin position="699"/>
        <end position="721"/>
    </location>
</feature>
<dbReference type="FunFam" id="2.10.110.10:FF:000005">
    <property type="entry name" value="Testin isoform 1"/>
    <property type="match status" value="1"/>
</dbReference>
<keyword evidence="3" id="KW-0677">Repeat</keyword>
<feature type="region of interest" description="Disordered" evidence="7">
    <location>
        <begin position="696"/>
        <end position="737"/>
    </location>
</feature>
<dbReference type="Pfam" id="PF06297">
    <property type="entry name" value="PET"/>
    <property type="match status" value="1"/>
</dbReference>
<dbReference type="AlphaFoldDB" id="A0A7K7JWX6"/>
<dbReference type="Gene3D" id="2.10.110.10">
    <property type="entry name" value="Cysteine Rich Protein"/>
    <property type="match status" value="3"/>
</dbReference>
<evidence type="ECO:0000256" key="4">
    <source>
        <dbReference type="ARBA" id="ARBA00022833"/>
    </source>
</evidence>
<dbReference type="FunFam" id="2.10.110.10:FF:000022">
    <property type="entry name" value="prickle-like protein 2 isoform X1"/>
    <property type="match status" value="1"/>
</dbReference>
<feature type="compositionally biased region" description="Polar residues" evidence="7">
    <location>
        <begin position="522"/>
        <end position="534"/>
    </location>
</feature>
<evidence type="ECO:0000313" key="11">
    <source>
        <dbReference type="Proteomes" id="UP000521525"/>
    </source>
</evidence>
<dbReference type="FunFam" id="2.10.110.10:FF:000035">
    <property type="entry name" value="prickle-like protein 2 isoform X1"/>
    <property type="match status" value="1"/>
</dbReference>
<dbReference type="PROSITE" id="PS50023">
    <property type="entry name" value="LIM_DOMAIN_2"/>
    <property type="match status" value="2"/>
</dbReference>
<feature type="region of interest" description="Disordered" evidence="7">
    <location>
        <begin position="358"/>
        <end position="403"/>
    </location>
</feature>
<keyword evidence="2 6" id="KW-0479">Metal-binding</keyword>
<comment type="caution">
    <text evidence="10">The sequence shown here is derived from an EMBL/GenBank/DDBJ whole genome shotgun (WGS) entry which is preliminary data.</text>
</comment>
<dbReference type="PROSITE" id="PS51303">
    <property type="entry name" value="PET"/>
    <property type="match status" value="1"/>
</dbReference>
<evidence type="ECO:0000259" key="9">
    <source>
        <dbReference type="PROSITE" id="PS51303"/>
    </source>
</evidence>
<gene>
    <name evidence="10" type="primary">Prickle2</name>
    <name evidence="10" type="ORF">AGEPHO_R03013</name>
</gene>
<dbReference type="EMBL" id="VZSP01001317">
    <property type="protein sequence ID" value="NWZ10895.1"/>
    <property type="molecule type" value="Genomic_DNA"/>
</dbReference>
<accession>A0A7K7JWX6</accession>
<feature type="region of interest" description="Disordered" evidence="7">
    <location>
        <begin position="594"/>
        <end position="620"/>
    </location>
</feature>
<keyword evidence="11" id="KW-1185">Reference proteome</keyword>
<feature type="domain" description="PET" evidence="9">
    <location>
        <begin position="61"/>
        <end position="169"/>
    </location>
</feature>
<feature type="compositionally biased region" description="Basic residues" evidence="7">
    <location>
        <begin position="722"/>
        <end position="732"/>
    </location>
</feature>
<dbReference type="InterPro" id="IPR001781">
    <property type="entry name" value="Znf_LIM"/>
</dbReference>
<dbReference type="InterPro" id="IPR033725">
    <property type="entry name" value="LIM1_prickle"/>
</dbReference>
<feature type="region of interest" description="Disordered" evidence="7">
    <location>
        <begin position="522"/>
        <end position="558"/>
    </location>
</feature>
<evidence type="ECO:0000259" key="8">
    <source>
        <dbReference type="PROSITE" id="PS50023"/>
    </source>
</evidence>